<evidence type="ECO:0000256" key="1">
    <source>
        <dbReference type="ARBA" id="ARBA00006349"/>
    </source>
</evidence>
<dbReference type="Proteomes" id="UP000192927">
    <property type="component" value="Unassembled WGS sequence"/>
</dbReference>
<dbReference type="Gene3D" id="1.20.5.430">
    <property type="match status" value="1"/>
</dbReference>
<feature type="compositionally biased region" description="Basic and acidic residues" evidence="2">
    <location>
        <begin position="13"/>
        <end position="29"/>
    </location>
</feature>
<dbReference type="PANTHER" id="PTHR19424:SF0">
    <property type="entry name" value="HEAT SHOCK FACTOR BINDING PROTEIN 1"/>
    <property type="match status" value="1"/>
</dbReference>
<feature type="region of interest" description="Disordered" evidence="2">
    <location>
        <begin position="1"/>
        <end position="93"/>
    </location>
</feature>
<organism evidence="3 4">
    <name type="scientific">Lasallia pustulata</name>
    <dbReference type="NCBI Taxonomy" id="136370"/>
    <lineage>
        <taxon>Eukaryota</taxon>
        <taxon>Fungi</taxon>
        <taxon>Dikarya</taxon>
        <taxon>Ascomycota</taxon>
        <taxon>Pezizomycotina</taxon>
        <taxon>Lecanoromycetes</taxon>
        <taxon>OSLEUM clade</taxon>
        <taxon>Umbilicariomycetidae</taxon>
        <taxon>Umbilicariales</taxon>
        <taxon>Umbilicariaceae</taxon>
        <taxon>Lasallia</taxon>
    </lineage>
</organism>
<dbReference type="PANTHER" id="PTHR19424">
    <property type="entry name" value="HEAT SHOCK FACTOR BINDING PROTEIN 1"/>
    <property type="match status" value="1"/>
</dbReference>
<proteinExistence type="inferred from homology"/>
<keyword evidence="4" id="KW-1185">Reference proteome</keyword>
<sequence>MPPQPTSPAPPFLREEKEIHTDRAQEISRKPLPPKHATKPTLIQPSQRLSADSEQKLTPSPLSVASFPKMSSPEKDRVTDDGHLQTDATTDDAPAELTAVVDDLLNGLSTKFSAVSAEIFAKMDDMSRRLDSLEAAIQAGNETDQAN</sequence>
<dbReference type="GO" id="GO:0005829">
    <property type="term" value="C:cytosol"/>
    <property type="evidence" value="ECO:0007669"/>
    <property type="project" value="TreeGrafter"/>
</dbReference>
<dbReference type="Pfam" id="PF06825">
    <property type="entry name" value="HSBP1"/>
    <property type="match status" value="1"/>
</dbReference>
<keyword evidence="3" id="KW-0346">Stress response</keyword>
<feature type="compositionally biased region" description="Basic and acidic residues" evidence="2">
    <location>
        <begin position="72"/>
        <end position="84"/>
    </location>
</feature>
<dbReference type="GO" id="GO:0003714">
    <property type="term" value="F:transcription corepressor activity"/>
    <property type="evidence" value="ECO:0007669"/>
    <property type="project" value="InterPro"/>
</dbReference>
<evidence type="ECO:0000313" key="4">
    <source>
        <dbReference type="Proteomes" id="UP000192927"/>
    </source>
</evidence>
<dbReference type="GO" id="GO:0070370">
    <property type="term" value="P:cellular heat acclimation"/>
    <property type="evidence" value="ECO:0007669"/>
    <property type="project" value="TreeGrafter"/>
</dbReference>
<dbReference type="EMBL" id="FWEW01002370">
    <property type="protein sequence ID" value="SLM38307.1"/>
    <property type="molecule type" value="Genomic_DNA"/>
</dbReference>
<feature type="compositionally biased region" description="Polar residues" evidence="2">
    <location>
        <begin position="41"/>
        <end position="63"/>
    </location>
</feature>
<evidence type="ECO:0000256" key="2">
    <source>
        <dbReference type="SAM" id="MobiDB-lite"/>
    </source>
</evidence>
<evidence type="ECO:0000313" key="3">
    <source>
        <dbReference type="EMBL" id="SLM38307.1"/>
    </source>
</evidence>
<protein>
    <submittedName>
        <fullName evidence="3">Heat shock factor-binding protein</fullName>
    </submittedName>
</protein>
<dbReference type="GO" id="GO:0005634">
    <property type="term" value="C:nucleus"/>
    <property type="evidence" value="ECO:0007669"/>
    <property type="project" value="TreeGrafter"/>
</dbReference>
<reference evidence="4" key="1">
    <citation type="submission" date="2017-03" db="EMBL/GenBank/DDBJ databases">
        <authorList>
            <person name="Sharma R."/>
            <person name="Thines M."/>
        </authorList>
    </citation>
    <scope>NUCLEOTIDE SEQUENCE [LARGE SCALE GENOMIC DNA]</scope>
</reference>
<accession>A0A1W5D5A4</accession>
<name>A0A1W5D5A4_9LECA</name>
<feature type="compositionally biased region" description="Pro residues" evidence="2">
    <location>
        <begin position="1"/>
        <end position="11"/>
    </location>
</feature>
<comment type="similarity">
    <text evidence="1">Belongs to the HSBP1 family.</text>
</comment>
<dbReference type="InterPro" id="IPR009643">
    <property type="entry name" value="HS1-bd"/>
</dbReference>
<dbReference type="AlphaFoldDB" id="A0A1W5D5A4"/>